<accession>A0AAW6CRP5</accession>
<dbReference type="AlphaFoldDB" id="A0AAW6CRP5"/>
<sequence length="200" mass="23450">MKWDKAQPLYILYGCNIVKERSTMRLVAATTDEEMLKVIIGAQILLGVMDYRGFSNMKGFQQFRAACRNGDERYDDLSYGFVEKTENLLLPDCAKEPLYARAYKYLNMLDREFDEIRNGTLETLPGERKHQILSKALEWAAAHYDGWELYRHLKDSLGMEDQEISRAGFELDEFYEDEAPEDETDYEPEDDYEEDCDEEL</sequence>
<proteinExistence type="predicted"/>
<organism evidence="2 3">
    <name type="scientific">Flavonifractor plautii</name>
    <name type="common">Fusobacterium plautii</name>
    <dbReference type="NCBI Taxonomy" id="292800"/>
    <lineage>
        <taxon>Bacteria</taxon>
        <taxon>Bacillati</taxon>
        <taxon>Bacillota</taxon>
        <taxon>Clostridia</taxon>
        <taxon>Eubacteriales</taxon>
        <taxon>Oscillospiraceae</taxon>
        <taxon>Flavonifractor</taxon>
    </lineage>
</organism>
<gene>
    <name evidence="2" type="ORF">PNE06_21430</name>
</gene>
<dbReference type="EMBL" id="JAQLWV010000050">
    <property type="protein sequence ID" value="MDB7935650.1"/>
    <property type="molecule type" value="Genomic_DNA"/>
</dbReference>
<evidence type="ECO:0000313" key="2">
    <source>
        <dbReference type="EMBL" id="MDB7935650.1"/>
    </source>
</evidence>
<reference evidence="2" key="1">
    <citation type="submission" date="2023-01" db="EMBL/GenBank/DDBJ databases">
        <title>Human gut microbiome strain richness.</title>
        <authorList>
            <person name="Chen-Liaw A."/>
        </authorList>
    </citation>
    <scope>NUCLEOTIDE SEQUENCE</scope>
    <source>
        <strain evidence="2">1001287st1_F4_1001285I_161205</strain>
    </source>
</reference>
<feature type="region of interest" description="Disordered" evidence="1">
    <location>
        <begin position="175"/>
        <end position="200"/>
    </location>
</feature>
<evidence type="ECO:0000256" key="1">
    <source>
        <dbReference type="SAM" id="MobiDB-lite"/>
    </source>
</evidence>
<dbReference type="RefSeq" id="WP_227123607.1">
    <property type="nucleotide sequence ID" value="NZ_JADMVZ010000046.1"/>
</dbReference>
<name>A0AAW6CRP5_FLAPL</name>
<comment type="caution">
    <text evidence="2">The sequence shown here is derived from an EMBL/GenBank/DDBJ whole genome shotgun (WGS) entry which is preliminary data.</text>
</comment>
<evidence type="ECO:0000313" key="3">
    <source>
        <dbReference type="Proteomes" id="UP001211173"/>
    </source>
</evidence>
<protein>
    <submittedName>
        <fullName evidence="2">Uncharacterized protein</fullName>
    </submittedName>
</protein>
<dbReference type="Proteomes" id="UP001211173">
    <property type="component" value="Unassembled WGS sequence"/>
</dbReference>